<dbReference type="AlphaFoldDB" id="A0A099TY24"/>
<dbReference type="RefSeq" id="WP_034557261.1">
    <property type="nucleotide sequence ID" value="NZ_FZML01000017.1"/>
</dbReference>
<dbReference type="InterPro" id="IPR003425">
    <property type="entry name" value="CCB3/YggT"/>
</dbReference>
<gene>
    <name evidence="2" type="primary">yggT</name>
    <name evidence="2" type="ORF">NCTC12714_00207</name>
</gene>
<organism evidence="2 3">
    <name type="scientific">Helicobacter muridarum</name>
    <dbReference type="NCBI Taxonomy" id="216"/>
    <lineage>
        <taxon>Bacteria</taxon>
        <taxon>Pseudomonadati</taxon>
        <taxon>Campylobacterota</taxon>
        <taxon>Epsilonproteobacteria</taxon>
        <taxon>Campylobacterales</taxon>
        <taxon>Helicobacteraceae</taxon>
        <taxon>Helicobacter</taxon>
    </lineage>
</organism>
<name>A0A099TY24_9HELI</name>
<keyword evidence="1" id="KW-0812">Transmembrane</keyword>
<accession>A0A099TY24</accession>
<dbReference type="Proteomes" id="UP000255139">
    <property type="component" value="Unassembled WGS sequence"/>
</dbReference>
<dbReference type="Pfam" id="PF02325">
    <property type="entry name" value="CCB3_YggT"/>
    <property type="match status" value="1"/>
</dbReference>
<protein>
    <submittedName>
        <fullName evidence="2">Integral membrane protein</fullName>
    </submittedName>
</protein>
<keyword evidence="1" id="KW-1133">Transmembrane helix</keyword>
<feature type="transmembrane region" description="Helical" evidence="1">
    <location>
        <begin position="14"/>
        <end position="35"/>
    </location>
</feature>
<evidence type="ECO:0000313" key="3">
    <source>
        <dbReference type="Proteomes" id="UP000255139"/>
    </source>
</evidence>
<keyword evidence="3" id="KW-1185">Reference proteome</keyword>
<dbReference type="EMBL" id="UGJE01000002">
    <property type="protein sequence ID" value="STQ85422.1"/>
    <property type="molecule type" value="Genomic_DNA"/>
</dbReference>
<keyword evidence="1" id="KW-0472">Membrane</keyword>
<proteinExistence type="predicted"/>
<dbReference type="GO" id="GO:0016020">
    <property type="term" value="C:membrane"/>
    <property type="evidence" value="ECO:0007669"/>
    <property type="project" value="InterPro"/>
</dbReference>
<sequence>MTFLVLVCNAIGTIMYWIITLYCWVIFIGAILNLARADPYSNIVIIINKITYPSYAALKKVMKTEYNGLEFAPFLVILIGQFINLTVARFLMGFH</sequence>
<evidence type="ECO:0000313" key="2">
    <source>
        <dbReference type="EMBL" id="STQ85422.1"/>
    </source>
</evidence>
<evidence type="ECO:0000256" key="1">
    <source>
        <dbReference type="SAM" id="Phobius"/>
    </source>
</evidence>
<reference evidence="2 3" key="1">
    <citation type="submission" date="2018-06" db="EMBL/GenBank/DDBJ databases">
        <authorList>
            <consortium name="Pathogen Informatics"/>
            <person name="Doyle S."/>
        </authorList>
    </citation>
    <scope>NUCLEOTIDE SEQUENCE [LARGE SCALE GENOMIC DNA]</scope>
    <source>
        <strain evidence="2 3">NCTC12714</strain>
    </source>
</reference>
<feature type="transmembrane region" description="Helical" evidence="1">
    <location>
        <begin position="69"/>
        <end position="92"/>
    </location>
</feature>